<evidence type="ECO:0000313" key="1">
    <source>
        <dbReference type="EMBL" id="TRU36246.1"/>
    </source>
</evidence>
<dbReference type="AlphaFoldDB" id="A0A552EP42"/>
<accession>A0A552EP42</accession>
<protein>
    <submittedName>
        <fullName evidence="1">CopG family transcriptional regulator</fullName>
    </submittedName>
</protein>
<proteinExistence type="predicted"/>
<comment type="caution">
    <text evidence="1">The sequence shown here is derived from an EMBL/GenBank/DDBJ whole genome shotgun (WGS) entry which is preliminary data.</text>
</comment>
<dbReference type="EMBL" id="SFBI01000106">
    <property type="protein sequence ID" value="TRU36246.1"/>
    <property type="molecule type" value="Genomic_DNA"/>
</dbReference>
<organism evidence="1 2">
    <name type="scientific">Microcystis aeruginosa Ma_MB_S_20031200_S102</name>
    <dbReference type="NCBI Taxonomy" id="2486254"/>
    <lineage>
        <taxon>Bacteria</taxon>
        <taxon>Bacillati</taxon>
        <taxon>Cyanobacteriota</taxon>
        <taxon>Cyanophyceae</taxon>
        <taxon>Oscillatoriophycideae</taxon>
        <taxon>Chroococcales</taxon>
        <taxon>Microcystaceae</taxon>
        <taxon>Microcystis</taxon>
    </lineage>
</organism>
<name>A0A552EP42_MICAE</name>
<gene>
    <name evidence="1" type="ORF">EWV92_12450</name>
</gene>
<evidence type="ECO:0000313" key="2">
    <source>
        <dbReference type="Proteomes" id="UP000317708"/>
    </source>
</evidence>
<dbReference type="Proteomes" id="UP000317708">
    <property type="component" value="Unassembled WGS sequence"/>
</dbReference>
<sequence>MPKLRKAATEPYKQLMVELPLSEYQILEEYCQQPQETKGQVVLTWIRRLKSHLSSNES</sequence>
<reference evidence="1 2" key="1">
    <citation type="submission" date="2019-01" db="EMBL/GenBank/DDBJ databases">
        <title>Coherence of Microcystis species and biogeography revealed through population genomics.</title>
        <authorList>
            <person name="Perez-Carrascal O.M."/>
            <person name="Terrat Y."/>
            <person name="Giani A."/>
            <person name="Fortin N."/>
            <person name="Tromas N."/>
            <person name="Shapiro B.J."/>
        </authorList>
    </citation>
    <scope>NUCLEOTIDE SEQUENCE [LARGE SCALE GENOMIC DNA]</scope>
    <source>
        <strain evidence="1">Ma_MB_S_20031200_S102</strain>
    </source>
</reference>